<evidence type="ECO:0000256" key="5">
    <source>
        <dbReference type="ARBA" id="ARBA00022989"/>
    </source>
</evidence>
<accession>A0A7W6LDR2</accession>
<keyword evidence="4 7" id="KW-0812">Transmembrane</keyword>
<evidence type="ECO:0000256" key="7">
    <source>
        <dbReference type="SAM" id="Phobius"/>
    </source>
</evidence>
<keyword evidence="3" id="KW-1003">Cell membrane</keyword>
<evidence type="ECO:0000256" key="3">
    <source>
        <dbReference type="ARBA" id="ARBA00022475"/>
    </source>
</evidence>
<feature type="transmembrane region" description="Helical" evidence="7">
    <location>
        <begin position="217"/>
        <end position="242"/>
    </location>
</feature>
<dbReference type="InterPro" id="IPR023408">
    <property type="entry name" value="MscS_beta-dom_sf"/>
</dbReference>
<dbReference type="SUPFAM" id="SSF82689">
    <property type="entry name" value="Mechanosensitive channel protein MscS (YggB), C-terminal domain"/>
    <property type="match status" value="1"/>
</dbReference>
<feature type="transmembrane region" description="Helical" evidence="7">
    <location>
        <begin position="369"/>
        <end position="389"/>
    </location>
</feature>
<feature type="domain" description="DUF3772" evidence="9">
    <location>
        <begin position="142"/>
        <end position="190"/>
    </location>
</feature>
<dbReference type="SUPFAM" id="SSF50182">
    <property type="entry name" value="Sm-like ribonucleoproteins"/>
    <property type="match status" value="1"/>
</dbReference>
<dbReference type="Proteomes" id="UP000519897">
    <property type="component" value="Unassembled WGS sequence"/>
</dbReference>
<comment type="caution">
    <text evidence="11">The sequence shown here is derived from an EMBL/GenBank/DDBJ whole genome shotgun (WGS) entry which is preliminary data.</text>
</comment>
<dbReference type="AlphaFoldDB" id="A0A7W6LDR2"/>
<evidence type="ECO:0000259" key="8">
    <source>
        <dbReference type="Pfam" id="PF00924"/>
    </source>
</evidence>
<feature type="transmembrane region" description="Helical" evidence="7">
    <location>
        <begin position="528"/>
        <end position="546"/>
    </location>
</feature>
<evidence type="ECO:0000256" key="6">
    <source>
        <dbReference type="ARBA" id="ARBA00023136"/>
    </source>
</evidence>
<dbReference type="GO" id="GO:0005886">
    <property type="term" value="C:plasma membrane"/>
    <property type="evidence" value="ECO:0007669"/>
    <property type="project" value="UniProtKB-SubCell"/>
</dbReference>
<feature type="domain" description="Mechanosensitive ion channel MscS C-terminal" evidence="10">
    <location>
        <begin position="688"/>
        <end position="767"/>
    </location>
</feature>
<dbReference type="InterPro" id="IPR052702">
    <property type="entry name" value="MscS-like_channel"/>
</dbReference>
<dbReference type="RefSeq" id="WP_165136375.1">
    <property type="nucleotide sequence ID" value="NZ_CP049250.1"/>
</dbReference>
<dbReference type="Gene3D" id="3.30.70.100">
    <property type="match status" value="1"/>
</dbReference>
<dbReference type="Gene3D" id="2.30.30.60">
    <property type="match status" value="1"/>
</dbReference>
<keyword evidence="12" id="KW-1185">Reference proteome</keyword>
<feature type="transmembrane region" description="Helical" evidence="7">
    <location>
        <begin position="263"/>
        <end position="284"/>
    </location>
</feature>
<organism evidence="11 12">
    <name type="scientific">Rhizobium rhizoryzae</name>
    <dbReference type="NCBI Taxonomy" id="451876"/>
    <lineage>
        <taxon>Bacteria</taxon>
        <taxon>Pseudomonadati</taxon>
        <taxon>Pseudomonadota</taxon>
        <taxon>Alphaproteobacteria</taxon>
        <taxon>Hyphomicrobiales</taxon>
        <taxon>Rhizobiaceae</taxon>
        <taxon>Rhizobium/Agrobacterium group</taxon>
        <taxon>Rhizobium</taxon>
    </lineage>
</organism>
<comment type="subcellular location">
    <subcellularLocation>
        <location evidence="1">Cell membrane</location>
        <topology evidence="1">Multi-pass membrane protein</topology>
    </subcellularLocation>
</comment>
<comment type="similarity">
    <text evidence="2">Belongs to the MscS (TC 1.A.23) family.</text>
</comment>
<dbReference type="Pfam" id="PF12607">
    <property type="entry name" value="DUF3772"/>
    <property type="match status" value="1"/>
</dbReference>
<dbReference type="InterPro" id="IPR010920">
    <property type="entry name" value="LSM_dom_sf"/>
</dbReference>
<dbReference type="InterPro" id="IPR006685">
    <property type="entry name" value="MscS_channel_2nd"/>
</dbReference>
<feature type="transmembrane region" description="Helical" evidence="7">
    <location>
        <begin position="296"/>
        <end position="316"/>
    </location>
</feature>
<dbReference type="InterPro" id="IPR049278">
    <property type="entry name" value="MS_channel_C"/>
</dbReference>
<evidence type="ECO:0000259" key="10">
    <source>
        <dbReference type="Pfam" id="PF21082"/>
    </source>
</evidence>
<feature type="transmembrane region" description="Helical" evidence="7">
    <location>
        <begin position="596"/>
        <end position="625"/>
    </location>
</feature>
<sequence length="772" mass="82296">MKPHGAVAAIKSGKHWFAPCLLLIVALVSLATLVPKIAAAQTKAIDPALEWAKTAQRAEQALQSGEASSDAFEVLRSELATQRADADAIVDGAGLSIRLLEAQLATLGPAPGKDDKEPDLVAARRKQLGDELAKAREPVMNAKQASARANVLIEEIDRLVRSRSATSLFELRPSPLFPSSWSAMMSDFDRLDAKITDDITRLRSPSTEPFDFVGDRLIPAALLLLATFLLPVGLGHLLLVYLERRISAPAGSVRFVGQALGVHVIRLVFSLVAASLVVIAAVLLEDGIKSIQNTSGAAIAIAIAFVIANSIGNVLYAPSQPALRLIRLSDGLSRSCYWLGMAFAGSMGLELLMEGLTEDFAFSPGGSSALQSVSIVIGCVILFVFANILRKVALEVATDEDDDAPFGPGFFRIAGRAVQVVAVLSLIAAAIGYVPLARAVLAPIMGSIAIFGLAFILHYVVMLPVRGALRGQQSSLELASMVIAAVIVLVSLPLLAIVWGAREAELAELWRLIQNGVDLGGARLSPKVLVVLIVTFLFGMLLTRWVQRLTERLVLPKTRIDSGGRNAIRTGLGYVGFIVSALMAISVAGLNLSNLAIIAGALSVGVGFGMQTIVSNFVSGIILLIERPIKEGDWIEVSGFSGIVRKIAVRSTRIETFDRHDVIIPNADLIAGTVKNMTLSSRAGRMIIPINVSRHADIDGIRQILLDTAKGHPAILAQPAPQVFLRNLGASMLNFELRCYLRDVGTETGARSDLLLTLNRTFADLGVDMQSA</sequence>
<evidence type="ECO:0000256" key="2">
    <source>
        <dbReference type="ARBA" id="ARBA00008017"/>
    </source>
</evidence>
<name>A0A7W6LDR2_9HYPH</name>
<feature type="domain" description="Mechanosensitive ion channel MscS" evidence="8">
    <location>
        <begin position="612"/>
        <end position="678"/>
    </location>
</feature>
<gene>
    <name evidence="11" type="ORF">GGQ72_001030</name>
</gene>
<dbReference type="Gene3D" id="1.10.287.1260">
    <property type="match status" value="1"/>
</dbReference>
<dbReference type="Pfam" id="PF21082">
    <property type="entry name" value="MS_channel_3rd"/>
    <property type="match status" value="1"/>
</dbReference>
<keyword evidence="6 7" id="KW-0472">Membrane</keyword>
<feature type="transmembrane region" description="Helical" evidence="7">
    <location>
        <begin position="410"/>
        <end position="434"/>
    </location>
</feature>
<dbReference type="InterPro" id="IPR011066">
    <property type="entry name" value="MscS_channel_C_sf"/>
</dbReference>
<evidence type="ECO:0000256" key="1">
    <source>
        <dbReference type="ARBA" id="ARBA00004651"/>
    </source>
</evidence>
<dbReference type="SUPFAM" id="SSF82861">
    <property type="entry name" value="Mechanosensitive channel protein MscS (YggB), transmembrane region"/>
    <property type="match status" value="1"/>
</dbReference>
<dbReference type="EMBL" id="JACIEC010000001">
    <property type="protein sequence ID" value="MBB4142531.1"/>
    <property type="molecule type" value="Genomic_DNA"/>
</dbReference>
<reference evidence="11 12" key="1">
    <citation type="submission" date="2020-08" db="EMBL/GenBank/DDBJ databases">
        <title>Genomic Encyclopedia of Type Strains, Phase IV (KMG-IV): sequencing the most valuable type-strain genomes for metagenomic binning, comparative biology and taxonomic classification.</title>
        <authorList>
            <person name="Goeker M."/>
        </authorList>
    </citation>
    <scope>NUCLEOTIDE SEQUENCE [LARGE SCALE GENOMIC DNA]</scope>
    <source>
        <strain evidence="11 12">DSM 29514</strain>
    </source>
</reference>
<evidence type="ECO:0000313" key="12">
    <source>
        <dbReference type="Proteomes" id="UP000519897"/>
    </source>
</evidence>
<dbReference type="PANTHER" id="PTHR30347">
    <property type="entry name" value="POTASSIUM CHANNEL RELATED"/>
    <property type="match status" value="1"/>
</dbReference>
<dbReference type="PANTHER" id="PTHR30347:SF9">
    <property type="entry name" value="MINICONDUCTANCE MECHANOSENSITIVE CHANNEL MSCM"/>
    <property type="match status" value="1"/>
</dbReference>
<evidence type="ECO:0000313" key="11">
    <source>
        <dbReference type="EMBL" id="MBB4142531.1"/>
    </source>
</evidence>
<dbReference type="InterPro" id="IPR011014">
    <property type="entry name" value="MscS_channel_TM-2"/>
</dbReference>
<evidence type="ECO:0000256" key="4">
    <source>
        <dbReference type="ARBA" id="ARBA00022692"/>
    </source>
</evidence>
<proteinExistence type="inferred from homology"/>
<dbReference type="GO" id="GO:0008381">
    <property type="term" value="F:mechanosensitive monoatomic ion channel activity"/>
    <property type="evidence" value="ECO:0007669"/>
    <property type="project" value="UniProtKB-ARBA"/>
</dbReference>
<feature type="transmembrane region" description="Helical" evidence="7">
    <location>
        <begin position="482"/>
        <end position="501"/>
    </location>
</feature>
<dbReference type="InterPro" id="IPR022249">
    <property type="entry name" value="DUF3772"/>
</dbReference>
<dbReference type="PROSITE" id="PS01246">
    <property type="entry name" value="UPF0003"/>
    <property type="match status" value="1"/>
</dbReference>
<feature type="transmembrane region" description="Helical" evidence="7">
    <location>
        <begin position="337"/>
        <end position="357"/>
    </location>
</feature>
<keyword evidence="5 7" id="KW-1133">Transmembrane helix</keyword>
<evidence type="ECO:0000259" key="9">
    <source>
        <dbReference type="Pfam" id="PF12607"/>
    </source>
</evidence>
<protein>
    <submittedName>
        <fullName evidence="11">Small-conductance mechanosensitive channel</fullName>
    </submittedName>
</protein>
<feature type="transmembrane region" description="Helical" evidence="7">
    <location>
        <begin position="440"/>
        <end position="461"/>
    </location>
</feature>
<dbReference type="InterPro" id="IPR006686">
    <property type="entry name" value="MscS_channel_CS"/>
</dbReference>
<dbReference type="Pfam" id="PF00924">
    <property type="entry name" value="MS_channel_2nd"/>
    <property type="match status" value="1"/>
</dbReference>
<feature type="transmembrane region" description="Helical" evidence="7">
    <location>
        <begin position="567"/>
        <end position="590"/>
    </location>
</feature>